<evidence type="ECO:0000256" key="2">
    <source>
        <dbReference type="ARBA" id="ARBA00022679"/>
    </source>
</evidence>
<comment type="caution">
    <text evidence="4">The sequence shown here is derived from an EMBL/GenBank/DDBJ whole genome shotgun (WGS) entry which is preliminary data.</text>
</comment>
<keyword evidence="2 4" id="KW-0808">Transferase</keyword>
<dbReference type="SUPFAM" id="SSF52540">
    <property type="entry name" value="P-loop containing nucleoside triphosphate hydrolases"/>
    <property type="match status" value="1"/>
</dbReference>
<gene>
    <name evidence="4" type="ORF">AB0T83_11085</name>
</gene>
<sequence length="300" mass="34128">MTGPDRTYSSAMVEGARWSRVRLRPGDIVVSTPPKAGTTWMQNIILHLIFQDLQVRDIPAYSPYVELRPRPFEEIEATIEAQTHRRCLKSHMPADGHRISPDVCYVIVARDPRDVFMSLWNFYCSFEDMFFEQPADPEFDPLPRPPETLAGFWDMWIGKGNFPWETEGYPFGSCFHHLQTWWQLKDRPNILFVHFADLLQDLSGEIARIDGFLGTGCSEEMQAQIAGMVNFKSMKRAAAQIDTAAEETLKGGAQSFINKGTNGRWKGVLSARQLAQYDAILQERLSPNLGFWLENGGPLP</sequence>
<protein>
    <submittedName>
        <fullName evidence="4">Sulfotransferase domain-containing protein</fullName>
        <ecNumber evidence="4">2.8.2.-</ecNumber>
    </submittedName>
</protein>
<accession>A0ABV3L6W7</accession>
<evidence type="ECO:0000313" key="4">
    <source>
        <dbReference type="EMBL" id="MEV8467324.1"/>
    </source>
</evidence>
<evidence type="ECO:0000313" key="5">
    <source>
        <dbReference type="Proteomes" id="UP001553161"/>
    </source>
</evidence>
<dbReference type="Proteomes" id="UP001553161">
    <property type="component" value="Unassembled WGS sequence"/>
</dbReference>
<dbReference type="EMBL" id="JBFBVU010000012">
    <property type="protein sequence ID" value="MEV8467324.1"/>
    <property type="molecule type" value="Genomic_DNA"/>
</dbReference>
<proteinExistence type="inferred from homology"/>
<feature type="domain" description="Sulfotransferase" evidence="3">
    <location>
        <begin position="26"/>
        <end position="286"/>
    </location>
</feature>
<evidence type="ECO:0000256" key="1">
    <source>
        <dbReference type="ARBA" id="ARBA00005771"/>
    </source>
</evidence>
<keyword evidence="5" id="KW-1185">Reference proteome</keyword>
<dbReference type="InterPro" id="IPR000863">
    <property type="entry name" value="Sulfotransferase_dom"/>
</dbReference>
<evidence type="ECO:0000259" key="3">
    <source>
        <dbReference type="Pfam" id="PF00685"/>
    </source>
</evidence>
<organism evidence="4 5">
    <name type="scientific">Meridianimarinicoccus marinus</name>
    <dbReference type="NCBI Taxonomy" id="3231483"/>
    <lineage>
        <taxon>Bacteria</taxon>
        <taxon>Pseudomonadati</taxon>
        <taxon>Pseudomonadota</taxon>
        <taxon>Alphaproteobacteria</taxon>
        <taxon>Rhodobacterales</taxon>
        <taxon>Paracoccaceae</taxon>
        <taxon>Meridianimarinicoccus</taxon>
    </lineage>
</organism>
<dbReference type="Gene3D" id="3.40.50.300">
    <property type="entry name" value="P-loop containing nucleotide triphosphate hydrolases"/>
    <property type="match status" value="1"/>
</dbReference>
<dbReference type="PANTHER" id="PTHR11783">
    <property type="entry name" value="SULFOTRANSFERASE SULT"/>
    <property type="match status" value="1"/>
</dbReference>
<dbReference type="EC" id="2.8.2.-" evidence="4"/>
<comment type="similarity">
    <text evidence="1">Belongs to the sulfotransferase 1 family.</text>
</comment>
<dbReference type="GO" id="GO:0016740">
    <property type="term" value="F:transferase activity"/>
    <property type="evidence" value="ECO:0007669"/>
    <property type="project" value="UniProtKB-KW"/>
</dbReference>
<reference evidence="4 5" key="1">
    <citation type="submission" date="2024-07" db="EMBL/GenBank/DDBJ databases">
        <authorList>
            <person name="Kang M."/>
        </authorList>
    </citation>
    <scope>NUCLEOTIDE SEQUENCE [LARGE SCALE GENOMIC DNA]</scope>
    <source>
        <strain evidence="4 5">DFM31</strain>
    </source>
</reference>
<dbReference type="RefSeq" id="WP_366193109.1">
    <property type="nucleotide sequence ID" value="NZ_JBFBVU010000012.1"/>
</dbReference>
<dbReference type="Pfam" id="PF00685">
    <property type="entry name" value="Sulfotransfer_1"/>
    <property type="match status" value="1"/>
</dbReference>
<name>A0ABV3L6W7_9RHOB</name>
<dbReference type="InterPro" id="IPR027417">
    <property type="entry name" value="P-loop_NTPase"/>
</dbReference>